<keyword evidence="2" id="KW-0539">Nucleus</keyword>
<name>A0A2C9U634_MANES</name>
<evidence type="ECO:0000313" key="6">
    <source>
        <dbReference type="Proteomes" id="UP000091857"/>
    </source>
</evidence>
<dbReference type="GO" id="GO:0005634">
    <property type="term" value="C:nucleus"/>
    <property type="evidence" value="ECO:0000318"/>
    <property type="project" value="GO_Central"/>
</dbReference>
<keyword evidence="2" id="KW-1184">Jasmonic acid signaling pathway</keyword>
<dbReference type="Gramene" id="Manes.17G082100.1.v8.1">
    <property type="protein sequence ID" value="Manes.17G082100.1.v8.1.CDS"/>
    <property type="gene ID" value="Manes.17G082100.v8.1"/>
</dbReference>
<feature type="compositionally biased region" description="Low complexity" evidence="3">
    <location>
        <begin position="267"/>
        <end position="293"/>
    </location>
</feature>
<dbReference type="STRING" id="3983.A0A2C9U634"/>
<dbReference type="PROSITE" id="PS51320">
    <property type="entry name" value="TIFY"/>
    <property type="match status" value="1"/>
</dbReference>
<protein>
    <recommendedName>
        <fullName evidence="2">Protein TIFY</fullName>
    </recommendedName>
    <alternativeName>
        <fullName evidence="2">Jasmonate ZIM domain-containing protein</fullName>
    </alternativeName>
</protein>
<dbReference type="Pfam" id="PF06200">
    <property type="entry name" value="tify"/>
    <property type="match status" value="1"/>
</dbReference>
<dbReference type="AlphaFoldDB" id="A0A2C9U634"/>
<comment type="caution">
    <text evidence="5">The sequence shown here is derived from an EMBL/GenBank/DDBJ whole genome shotgun (WGS) entry which is preliminary data.</text>
</comment>
<feature type="domain" description="Tify" evidence="4">
    <location>
        <begin position="195"/>
        <end position="230"/>
    </location>
</feature>
<evidence type="ECO:0000313" key="5">
    <source>
        <dbReference type="EMBL" id="OAY25287.1"/>
    </source>
</evidence>
<comment type="domain">
    <text evidence="2">The jas domain is required for interaction with COI1.</text>
</comment>
<dbReference type="InterPro" id="IPR040390">
    <property type="entry name" value="TIFY/JAZ"/>
</dbReference>
<sequence>MERDFMGLNSKESSAVVKEEVNSDGYKEIGFSKGSGVHWPFSNKISALPHLNSVKVAQEDKIERVLTDSSVSPGFLSISTADSFDHNQKQSMAETPTSNHDRQSGTHFTFTAYPVQHDVHSVHHPYDMKMFPFSNHATSISLSNPFFKNYYATSGKNTAGAVAKPEFGGFPVTTPQTIIPTIGSVSGMSESCVKASGSPAQLTIFYAGTVNVYDDISPEKAQAIMFMAGKSSSIACNMLQSKCQVQPPSSKSIATDVSPAKHGATTPPCSRLSSPLSVSSQTGAQSGSGSTSTEEIVATKTTEVATTPVSKLDTQKLTSAIGSVAATTLMPSAVPQARKASLARFLEKRKERAMSAAPYNLGKKSPESAIQNPME</sequence>
<organism evidence="5 6">
    <name type="scientific">Manihot esculenta</name>
    <name type="common">Cassava</name>
    <name type="synonym">Jatropha manihot</name>
    <dbReference type="NCBI Taxonomy" id="3983"/>
    <lineage>
        <taxon>Eukaryota</taxon>
        <taxon>Viridiplantae</taxon>
        <taxon>Streptophyta</taxon>
        <taxon>Embryophyta</taxon>
        <taxon>Tracheophyta</taxon>
        <taxon>Spermatophyta</taxon>
        <taxon>Magnoliopsida</taxon>
        <taxon>eudicotyledons</taxon>
        <taxon>Gunneridae</taxon>
        <taxon>Pentapetalae</taxon>
        <taxon>rosids</taxon>
        <taxon>fabids</taxon>
        <taxon>Malpighiales</taxon>
        <taxon>Euphorbiaceae</taxon>
        <taxon>Crotonoideae</taxon>
        <taxon>Manihoteae</taxon>
        <taxon>Manihot</taxon>
    </lineage>
</organism>
<evidence type="ECO:0000256" key="3">
    <source>
        <dbReference type="SAM" id="MobiDB-lite"/>
    </source>
</evidence>
<dbReference type="InterPro" id="IPR010399">
    <property type="entry name" value="Tify_dom"/>
</dbReference>
<feature type="region of interest" description="Disordered" evidence="3">
    <location>
        <begin position="352"/>
        <end position="375"/>
    </location>
</feature>
<dbReference type="PANTHER" id="PTHR33077:SF90">
    <property type="entry name" value="PROTEIN TIFY 7"/>
    <property type="match status" value="1"/>
</dbReference>
<comment type="similarity">
    <text evidence="1 2">Belongs to the TIFY/JAZ family.</text>
</comment>
<dbReference type="GO" id="GO:0031347">
    <property type="term" value="P:regulation of defense response"/>
    <property type="evidence" value="ECO:0000318"/>
    <property type="project" value="GO_Central"/>
</dbReference>
<feature type="region of interest" description="Disordered" evidence="3">
    <location>
        <begin position="247"/>
        <end position="296"/>
    </location>
</feature>
<evidence type="ECO:0000256" key="2">
    <source>
        <dbReference type="RuleBase" id="RU369065"/>
    </source>
</evidence>
<evidence type="ECO:0000256" key="1">
    <source>
        <dbReference type="ARBA" id="ARBA00008614"/>
    </source>
</evidence>
<comment type="function">
    <text evidence="2">Repressor of jasmonate responses.</text>
</comment>
<dbReference type="GO" id="GO:2000022">
    <property type="term" value="P:regulation of jasmonic acid mediated signaling pathway"/>
    <property type="evidence" value="ECO:0000318"/>
    <property type="project" value="GO_Central"/>
</dbReference>
<comment type="subcellular location">
    <subcellularLocation>
        <location evidence="2">Nucleus</location>
    </subcellularLocation>
</comment>
<dbReference type="Pfam" id="PF09425">
    <property type="entry name" value="Jas_motif"/>
    <property type="match status" value="1"/>
</dbReference>
<dbReference type="Proteomes" id="UP000091857">
    <property type="component" value="Chromosome 17"/>
</dbReference>
<dbReference type="PANTHER" id="PTHR33077">
    <property type="entry name" value="PROTEIN TIFY 4A-RELATED-RELATED"/>
    <property type="match status" value="1"/>
</dbReference>
<dbReference type="InterPro" id="IPR018467">
    <property type="entry name" value="CCT_CS"/>
</dbReference>
<dbReference type="GO" id="GO:0009611">
    <property type="term" value="P:response to wounding"/>
    <property type="evidence" value="ECO:0000318"/>
    <property type="project" value="GO_Central"/>
</dbReference>
<dbReference type="EMBL" id="CM004403">
    <property type="protein sequence ID" value="OAY25287.1"/>
    <property type="molecule type" value="Genomic_DNA"/>
</dbReference>
<dbReference type="SMART" id="SM00979">
    <property type="entry name" value="TIFY"/>
    <property type="match status" value="1"/>
</dbReference>
<gene>
    <name evidence="5" type="ORF">MANES_17G082100v8</name>
</gene>
<evidence type="ECO:0000259" key="4">
    <source>
        <dbReference type="PROSITE" id="PS51320"/>
    </source>
</evidence>
<dbReference type="OMA" id="NGAVVKW"/>
<keyword evidence="6" id="KW-1185">Reference proteome</keyword>
<accession>A0A2C9U634</accession>
<reference evidence="6" key="1">
    <citation type="journal article" date="2016" name="Nat. Biotechnol.">
        <title>Sequencing wild and cultivated cassava and related species reveals extensive interspecific hybridization and genetic diversity.</title>
        <authorList>
            <person name="Bredeson J.V."/>
            <person name="Lyons J.B."/>
            <person name="Prochnik S.E."/>
            <person name="Wu G.A."/>
            <person name="Ha C.M."/>
            <person name="Edsinger-Gonzales E."/>
            <person name="Grimwood J."/>
            <person name="Schmutz J."/>
            <person name="Rabbi I.Y."/>
            <person name="Egesi C."/>
            <person name="Nauluvula P."/>
            <person name="Lebot V."/>
            <person name="Ndunguru J."/>
            <person name="Mkamilo G."/>
            <person name="Bart R.S."/>
            <person name="Setter T.L."/>
            <person name="Gleadow R.M."/>
            <person name="Kulakow P."/>
            <person name="Ferguson M.E."/>
            <person name="Rounsley S."/>
            <person name="Rokhsar D.S."/>
        </authorList>
    </citation>
    <scope>NUCLEOTIDE SEQUENCE [LARGE SCALE GENOMIC DNA]</scope>
    <source>
        <strain evidence="6">cv. AM560-2</strain>
    </source>
</reference>
<proteinExistence type="inferred from homology"/>